<feature type="domain" description="Recombinase" evidence="2">
    <location>
        <begin position="176"/>
        <end position="290"/>
    </location>
</feature>
<sequence>MSKIEMPVGAMAREIQAPVRVKYCLYARKSTESEEQQVLSIDSQIKEMLQMAERDHLEIVEIKKESHSAKEAGQRPVFNEIVEEIKSGKFNGILTWAPDRISRNAGDLGRIVDLMDSGRLHEIRTYGQKFSNNPNEKFLLMILGSQAKLENDNKVVNVKRGLRARCEMGLWPCTAPTGYLNSTNTERSCHVEVDIERAPIIKKMFEKIAYEGYSGRKVHSWLKDEMKFKTRNGKPLNVGNISLILRNTFYYGTFEYPKKGGQWYQGKHTPIITKELFDKVQESLVGYSTNNASKEFAFTKLLTCGLCGSGITADEKFKKQQNGTVHRYVYYGCCRFRDKNCKSGYMREEDLIDQLAELMDEIHLNEIGMKEKIKEEIERHKKFESGLLGIKSTTVKIADIDIRNYAKYILRDGKTSEKRELLTCLRSKVTMAEKRIKIS</sequence>
<dbReference type="SUPFAM" id="SSF53041">
    <property type="entry name" value="Resolvase-like"/>
    <property type="match status" value="1"/>
</dbReference>
<evidence type="ECO:0000313" key="3">
    <source>
        <dbReference type="EMBL" id="OHA80951.1"/>
    </source>
</evidence>
<gene>
    <name evidence="3" type="ORF">A3D51_02925</name>
</gene>
<dbReference type="Pfam" id="PF00239">
    <property type="entry name" value="Resolvase"/>
    <property type="match status" value="1"/>
</dbReference>
<dbReference type="Gene3D" id="3.40.50.1390">
    <property type="entry name" value="Resolvase, N-terminal catalytic domain"/>
    <property type="match status" value="1"/>
</dbReference>
<dbReference type="InterPro" id="IPR025827">
    <property type="entry name" value="Zn_ribbon_recom_dom"/>
</dbReference>
<dbReference type="Gene3D" id="3.90.1750.20">
    <property type="entry name" value="Putative Large Serine Recombinase, Chain B, Domain 2"/>
    <property type="match status" value="1"/>
</dbReference>
<reference evidence="3 4" key="1">
    <citation type="journal article" date="2016" name="Nat. Commun.">
        <title>Thousands of microbial genomes shed light on interconnected biogeochemical processes in an aquifer system.</title>
        <authorList>
            <person name="Anantharaman K."/>
            <person name="Brown C.T."/>
            <person name="Hug L.A."/>
            <person name="Sharon I."/>
            <person name="Castelle C.J."/>
            <person name="Probst A.J."/>
            <person name="Thomas B.C."/>
            <person name="Singh A."/>
            <person name="Wilkins M.J."/>
            <person name="Karaoz U."/>
            <person name="Brodie E.L."/>
            <person name="Williams K.H."/>
            <person name="Hubbard S.S."/>
            <person name="Banfield J.F."/>
        </authorList>
    </citation>
    <scope>NUCLEOTIDE SEQUENCE [LARGE SCALE GENOMIC DNA]</scope>
</reference>
<dbReference type="GO" id="GO:0000150">
    <property type="term" value="F:DNA strand exchange activity"/>
    <property type="evidence" value="ECO:0007669"/>
    <property type="project" value="InterPro"/>
</dbReference>
<dbReference type="Pfam" id="PF07508">
    <property type="entry name" value="Recombinase"/>
    <property type="match status" value="1"/>
</dbReference>
<evidence type="ECO:0008006" key="5">
    <source>
        <dbReference type="Google" id="ProtNLM"/>
    </source>
</evidence>
<dbReference type="PANTHER" id="PTHR30461:SF23">
    <property type="entry name" value="DNA RECOMBINASE-RELATED"/>
    <property type="match status" value="1"/>
</dbReference>
<dbReference type="Pfam" id="PF13408">
    <property type="entry name" value="Zn_ribbon_recom"/>
    <property type="match status" value="1"/>
</dbReference>
<dbReference type="AlphaFoldDB" id="A0A1G2S9L1"/>
<dbReference type="SMART" id="SM00857">
    <property type="entry name" value="Resolvase"/>
    <property type="match status" value="1"/>
</dbReference>
<organism evidence="3 4">
    <name type="scientific">Candidatus Yonathbacteria bacterium RIFCSPHIGHO2_02_FULL_44_14</name>
    <dbReference type="NCBI Taxonomy" id="1802724"/>
    <lineage>
        <taxon>Bacteria</taxon>
        <taxon>Candidatus Yonathiibacteriota</taxon>
    </lineage>
</organism>
<evidence type="ECO:0000259" key="2">
    <source>
        <dbReference type="PROSITE" id="PS51737"/>
    </source>
</evidence>
<accession>A0A1G2S9L1</accession>
<name>A0A1G2S9L1_9BACT</name>
<dbReference type="EMBL" id="MHUT01000012">
    <property type="protein sequence ID" value="OHA80951.1"/>
    <property type="molecule type" value="Genomic_DNA"/>
</dbReference>
<dbReference type="InterPro" id="IPR038109">
    <property type="entry name" value="DNA_bind_recomb_sf"/>
</dbReference>
<dbReference type="PANTHER" id="PTHR30461">
    <property type="entry name" value="DNA-INVERTASE FROM LAMBDOID PROPHAGE"/>
    <property type="match status" value="1"/>
</dbReference>
<feature type="domain" description="Resolvase/invertase-type recombinase catalytic" evidence="1">
    <location>
        <begin position="22"/>
        <end position="169"/>
    </location>
</feature>
<comment type="caution">
    <text evidence="3">The sequence shown here is derived from an EMBL/GenBank/DDBJ whole genome shotgun (WGS) entry which is preliminary data.</text>
</comment>
<dbReference type="PROSITE" id="PS51736">
    <property type="entry name" value="RECOMBINASES_3"/>
    <property type="match status" value="1"/>
</dbReference>
<evidence type="ECO:0000313" key="4">
    <source>
        <dbReference type="Proteomes" id="UP000179118"/>
    </source>
</evidence>
<dbReference type="InterPro" id="IPR006119">
    <property type="entry name" value="Resolv_N"/>
</dbReference>
<dbReference type="InterPro" id="IPR011109">
    <property type="entry name" value="DNA_bind_recombinase_dom"/>
</dbReference>
<dbReference type="InterPro" id="IPR036162">
    <property type="entry name" value="Resolvase-like_N_sf"/>
</dbReference>
<dbReference type="InterPro" id="IPR050639">
    <property type="entry name" value="SSR_resolvase"/>
</dbReference>
<dbReference type="PROSITE" id="PS51737">
    <property type="entry name" value="RECOMBINASE_DNA_BIND"/>
    <property type="match status" value="1"/>
</dbReference>
<dbReference type="GO" id="GO:0003677">
    <property type="term" value="F:DNA binding"/>
    <property type="evidence" value="ECO:0007669"/>
    <property type="project" value="InterPro"/>
</dbReference>
<evidence type="ECO:0000259" key="1">
    <source>
        <dbReference type="PROSITE" id="PS51736"/>
    </source>
</evidence>
<proteinExistence type="predicted"/>
<dbReference type="CDD" id="cd00338">
    <property type="entry name" value="Ser_Recombinase"/>
    <property type="match status" value="1"/>
</dbReference>
<protein>
    <recommendedName>
        <fullName evidence="5">Recombinase domain-containing protein</fullName>
    </recommendedName>
</protein>
<dbReference type="Proteomes" id="UP000179118">
    <property type="component" value="Unassembled WGS sequence"/>
</dbReference>